<keyword evidence="1" id="KW-1133">Transmembrane helix</keyword>
<dbReference type="Proteomes" id="UP001138997">
    <property type="component" value="Unassembled WGS sequence"/>
</dbReference>
<evidence type="ECO:0000313" key="2">
    <source>
        <dbReference type="EMBL" id="MCD5316143.1"/>
    </source>
</evidence>
<dbReference type="Pfam" id="PF19865">
    <property type="entry name" value="DUF6338"/>
    <property type="match status" value="1"/>
</dbReference>
<organism evidence="2 3">
    <name type="scientific">Kineosporia babensis</name>
    <dbReference type="NCBI Taxonomy" id="499548"/>
    <lineage>
        <taxon>Bacteria</taxon>
        <taxon>Bacillati</taxon>
        <taxon>Actinomycetota</taxon>
        <taxon>Actinomycetes</taxon>
        <taxon>Kineosporiales</taxon>
        <taxon>Kineosporiaceae</taxon>
        <taxon>Kineosporia</taxon>
    </lineage>
</organism>
<dbReference type="RefSeq" id="WP_231448995.1">
    <property type="nucleotide sequence ID" value="NZ_JAJOMB010000027.1"/>
</dbReference>
<dbReference type="InterPro" id="IPR045919">
    <property type="entry name" value="DUF6338"/>
</dbReference>
<keyword evidence="1" id="KW-0812">Transmembrane</keyword>
<feature type="transmembrane region" description="Helical" evidence="1">
    <location>
        <begin position="6"/>
        <end position="26"/>
    </location>
</feature>
<feature type="transmembrane region" description="Helical" evidence="1">
    <location>
        <begin position="47"/>
        <end position="65"/>
    </location>
</feature>
<keyword evidence="1" id="KW-0472">Membrane</keyword>
<accession>A0A9X1NN55</accession>
<proteinExistence type="predicted"/>
<reference evidence="2" key="1">
    <citation type="submission" date="2021-11" db="EMBL/GenBank/DDBJ databases">
        <title>Streptomyces corallinus and Kineosporia corallina sp. nov., two new coral-derived marine actinobacteria.</title>
        <authorList>
            <person name="Buangrab K."/>
            <person name="Sutthacheep M."/>
            <person name="Yeemin T."/>
            <person name="Harunari E."/>
            <person name="Igarashi Y."/>
            <person name="Sripreechasak P."/>
            <person name="Kanchanasin P."/>
            <person name="Tanasupawat S."/>
            <person name="Phongsopitanun W."/>
        </authorList>
    </citation>
    <scope>NUCLEOTIDE SEQUENCE</scope>
    <source>
        <strain evidence="2">JCM 31032</strain>
    </source>
</reference>
<evidence type="ECO:0000256" key="1">
    <source>
        <dbReference type="SAM" id="Phobius"/>
    </source>
</evidence>
<dbReference type="EMBL" id="JAJOMB010000027">
    <property type="protein sequence ID" value="MCD5316143.1"/>
    <property type="molecule type" value="Genomic_DNA"/>
</dbReference>
<keyword evidence="3" id="KW-1185">Reference proteome</keyword>
<dbReference type="AlphaFoldDB" id="A0A9X1NN55"/>
<feature type="transmembrane region" description="Helical" evidence="1">
    <location>
        <begin position="88"/>
        <end position="116"/>
    </location>
</feature>
<protein>
    <submittedName>
        <fullName evidence="2">DUF6338 family protein</fullName>
    </submittedName>
</protein>
<evidence type="ECO:0000313" key="3">
    <source>
        <dbReference type="Proteomes" id="UP001138997"/>
    </source>
</evidence>
<name>A0A9X1NN55_9ACTN</name>
<gene>
    <name evidence="2" type="ORF">LR394_35135</name>
</gene>
<comment type="caution">
    <text evidence="2">The sequence shown here is derived from an EMBL/GenBank/DDBJ whole genome shotgun (WGS) entry which is preliminary data.</text>
</comment>
<sequence length="222" mass="24818">MEIPATQFNVAVFLVMVLPGVVHAAVRTRYAGLRGHDRDMSSRILQALLVSTLLDAFYLVVYLLVRGERANAMLVNPRAWAPQHLREIAWGLLILGIVLPAALAFIAYGPLTWVPVSTRRGLRWLRLPGKRRSAYSPTPTAWDFAAPRRGGCWVRIRISESTWVGGWMGANSYLSTYPEPRDIFIEDQHHVNELGEIKEPVANSAGVWVSLPEGAIVEWINP</sequence>